<proteinExistence type="predicted"/>
<name>A0A645EBJ1_9ZZZZ</name>
<dbReference type="EMBL" id="VSSQ01045504">
    <property type="protein sequence ID" value="MPM99414.1"/>
    <property type="molecule type" value="Genomic_DNA"/>
</dbReference>
<sequence length="80" mass="9219">MQDTFRSAESCHDFIRFEGDTGLIRIFFCYGLLEGKLADIRSVVGVICGNRILCGFFDGFRCFEIRFPHRQHQRVIELGG</sequence>
<reference evidence="1" key="1">
    <citation type="submission" date="2019-08" db="EMBL/GenBank/DDBJ databases">
        <authorList>
            <person name="Kucharzyk K."/>
            <person name="Murdoch R.W."/>
            <person name="Higgins S."/>
            <person name="Loffler F."/>
        </authorList>
    </citation>
    <scope>NUCLEOTIDE SEQUENCE</scope>
</reference>
<organism evidence="1">
    <name type="scientific">bioreactor metagenome</name>
    <dbReference type="NCBI Taxonomy" id="1076179"/>
    <lineage>
        <taxon>unclassified sequences</taxon>
        <taxon>metagenomes</taxon>
        <taxon>ecological metagenomes</taxon>
    </lineage>
</organism>
<protein>
    <submittedName>
        <fullName evidence="1">Uncharacterized protein</fullName>
    </submittedName>
</protein>
<evidence type="ECO:0000313" key="1">
    <source>
        <dbReference type="EMBL" id="MPM99414.1"/>
    </source>
</evidence>
<comment type="caution">
    <text evidence="1">The sequence shown here is derived from an EMBL/GenBank/DDBJ whole genome shotgun (WGS) entry which is preliminary data.</text>
</comment>
<accession>A0A645EBJ1</accession>
<dbReference type="AlphaFoldDB" id="A0A645EBJ1"/>
<gene>
    <name evidence="1" type="ORF">SDC9_146605</name>
</gene>